<evidence type="ECO:0000256" key="3">
    <source>
        <dbReference type="ARBA" id="ARBA00011160"/>
    </source>
</evidence>
<dbReference type="InterPro" id="IPR040690">
    <property type="entry name" value="FtsX_ECD"/>
</dbReference>
<evidence type="ECO:0000256" key="11">
    <source>
        <dbReference type="ARBA" id="ARBA00023306"/>
    </source>
</evidence>
<feature type="domain" description="ABC3 transporter permease C-terminal" evidence="14">
    <location>
        <begin position="200"/>
        <end position="323"/>
    </location>
</feature>
<evidence type="ECO:0000256" key="7">
    <source>
        <dbReference type="ARBA" id="ARBA00022618"/>
    </source>
</evidence>
<keyword evidence="10 12" id="KW-0472">Membrane</keyword>
<keyword evidence="11 12" id="KW-0131">Cell cycle</keyword>
<keyword evidence="9 13" id="KW-1133">Transmembrane helix</keyword>
<evidence type="ECO:0000256" key="5">
    <source>
        <dbReference type="ARBA" id="ARBA00022475"/>
    </source>
</evidence>
<feature type="transmembrane region" description="Helical" evidence="13">
    <location>
        <begin position="196"/>
        <end position="214"/>
    </location>
</feature>
<comment type="subunit">
    <text evidence="3">Forms a membrane-associated complex with FtsE.</text>
</comment>
<evidence type="ECO:0000256" key="9">
    <source>
        <dbReference type="ARBA" id="ARBA00022989"/>
    </source>
</evidence>
<gene>
    <name evidence="16" type="primary">ftsX</name>
    <name evidence="16" type="ORF">ACFOOG_01130</name>
</gene>
<dbReference type="Pfam" id="PF02687">
    <property type="entry name" value="FtsX"/>
    <property type="match status" value="1"/>
</dbReference>
<feature type="transmembrane region" description="Helical" evidence="13">
    <location>
        <begin position="249"/>
        <end position="276"/>
    </location>
</feature>
<keyword evidence="5 12" id="KW-1003">Cell membrane</keyword>
<evidence type="ECO:0000256" key="4">
    <source>
        <dbReference type="ARBA" id="ARBA00021907"/>
    </source>
</evidence>
<accession>A0ABV7ZT78</accession>
<dbReference type="NCBIfam" id="TIGR00439">
    <property type="entry name" value="FtsX_Gneg"/>
    <property type="match status" value="1"/>
</dbReference>
<evidence type="ECO:0000256" key="1">
    <source>
        <dbReference type="ARBA" id="ARBA00004429"/>
    </source>
</evidence>
<keyword evidence="17" id="KW-1185">Reference proteome</keyword>
<evidence type="ECO:0000256" key="2">
    <source>
        <dbReference type="ARBA" id="ARBA00007379"/>
    </source>
</evidence>
<sequence length="327" mass="36471">MAPKKKPTNRMKRRGYTPREFNSQAWINHHKHLFAESLRDVVRRPFSNALTWLVIAVALALPALLFVTQKNLQQLAGQWQEGAQVSLFLYDTVSPRDGALLADDVRQRPEVRDAWYLSKQQALTEFSAWLDLGGVIDALDSNPLPATIVVLPISQTRTDIEILGTVLGSLPEVADMQLDIEWVQRLENINAFLHRVMWAVSSVLGLTVLLIVGNTMRMATEARRDEIMVVKLVGATSSFVRRPFLYMGLWYGCFGGLMACVMVWTSLALLQAPVAALADSYASNVRLQGLTIPESLLLLIIAVALSILSTWVTVSRRLARIEPNPVL</sequence>
<comment type="function">
    <text evidence="12">Part of the ABC transporter FtsEX involved in cellular division.</text>
</comment>
<dbReference type="Gene3D" id="3.30.70.3040">
    <property type="match status" value="1"/>
</dbReference>
<evidence type="ECO:0000256" key="10">
    <source>
        <dbReference type="ARBA" id="ARBA00023136"/>
    </source>
</evidence>
<proteinExistence type="inferred from homology"/>
<dbReference type="InterPro" id="IPR003838">
    <property type="entry name" value="ABC3_permease_C"/>
</dbReference>
<reference evidence="17" key="1">
    <citation type="journal article" date="2019" name="Int. J. Syst. Evol. Microbiol.">
        <title>The Global Catalogue of Microorganisms (GCM) 10K type strain sequencing project: providing services to taxonomists for standard genome sequencing and annotation.</title>
        <authorList>
            <consortium name="The Broad Institute Genomics Platform"/>
            <consortium name="The Broad Institute Genome Sequencing Center for Infectious Disease"/>
            <person name="Wu L."/>
            <person name="Ma J."/>
        </authorList>
    </citation>
    <scope>NUCLEOTIDE SEQUENCE [LARGE SCALE GENOMIC DNA]</scope>
    <source>
        <strain evidence="17">IBRC 10765</strain>
    </source>
</reference>
<evidence type="ECO:0000256" key="13">
    <source>
        <dbReference type="SAM" id="Phobius"/>
    </source>
</evidence>
<dbReference type="Pfam" id="PF18075">
    <property type="entry name" value="FtsX_ECD"/>
    <property type="match status" value="1"/>
</dbReference>
<evidence type="ECO:0000256" key="8">
    <source>
        <dbReference type="ARBA" id="ARBA00022692"/>
    </source>
</evidence>
<feature type="transmembrane region" description="Helical" evidence="13">
    <location>
        <begin position="49"/>
        <end position="67"/>
    </location>
</feature>
<dbReference type="InterPro" id="IPR004513">
    <property type="entry name" value="FtsX"/>
</dbReference>
<evidence type="ECO:0000313" key="16">
    <source>
        <dbReference type="EMBL" id="MFC3851420.1"/>
    </source>
</evidence>
<protein>
    <recommendedName>
        <fullName evidence="4 12">Cell division protein FtsX</fullName>
    </recommendedName>
</protein>
<dbReference type="PANTHER" id="PTHR47755:SF1">
    <property type="entry name" value="CELL DIVISION PROTEIN FTSX"/>
    <property type="match status" value="1"/>
</dbReference>
<dbReference type="RefSeq" id="WP_380692573.1">
    <property type="nucleotide sequence ID" value="NZ_JBHRYR010000002.1"/>
</dbReference>
<keyword evidence="8 13" id="KW-0812">Transmembrane</keyword>
<comment type="subcellular location">
    <subcellularLocation>
        <location evidence="1">Cell inner membrane</location>
        <topology evidence="1">Multi-pass membrane protein</topology>
    </subcellularLocation>
</comment>
<comment type="caution">
    <text evidence="16">The sequence shown here is derived from an EMBL/GenBank/DDBJ whole genome shotgun (WGS) entry which is preliminary data.</text>
</comment>
<dbReference type="EMBL" id="JBHRYR010000002">
    <property type="protein sequence ID" value="MFC3851420.1"/>
    <property type="molecule type" value="Genomic_DNA"/>
</dbReference>
<feature type="transmembrane region" description="Helical" evidence="13">
    <location>
        <begin position="296"/>
        <end position="314"/>
    </location>
</feature>
<dbReference type="PIRSF" id="PIRSF003097">
    <property type="entry name" value="FtsX"/>
    <property type="match status" value="1"/>
</dbReference>
<dbReference type="InterPro" id="IPR047590">
    <property type="entry name" value="FtsX_proteobact-type"/>
</dbReference>
<organism evidence="16 17">
    <name type="scientific">Saccharospirillum mangrovi</name>
    <dbReference type="NCBI Taxonomy" id="2161747"/>
    <lineage>
        <taxon>Bacteria</taxon>
        <taxon>Pseudomonadati</taxon>
        <taxon>Pseudomonadota</taxon>
        <taxon>Gammaproteobacteria</taxon>
        <taxon>Oceanospirillales</taxon>
        <taxon>Saccharospirillaceae</taxon>
        <taxon>Saccharospirillum</taxon>
    </lineage>
</organism>
<keyword evidence="6 12" id="KW-0997">Cell inner membrane</keyword>
<feature type="domain" description="FtsX extracellular" evidence="15">
    <location>
        <begin position="84"/>
        <end position="173"/>
    </location>
</feature>
<comment type="similarity">
    <text evidence="2 12">Belongs to the ABC-4 integral membrane protein family. FtsX subfamily.</text>
</comment>
<name>A0ABV7ZT78_9GAMM</name>
<evidence type="ECO:0000256" key="12">
    <source>
        <dbReference type="PIRNR" id="PIRNR003097"/>
    </source>
</evidence>
<keyword evidence="7 12" id="KW-0132">Cell division</keyword>
<evidence type="ECO:0000313" key="17">
    <source>
        <dbReference type="Proteomes" id="UP001595617"/>
    </source>
</evidence>
<evidence type="ECO:0000256" key="6">
    <source>
        <dbReference type="ARBA" id="ARBA00022519"/>
    </source>
</evidence>
<evidence type="ECO:0000259" key="14">
    <source>
        <dbReference type="Pfam" id="PF02687"/>
    </source>
</evidence>
<dbReference type="PANTHER" id="PTHR47755">
    <property type="entry name" value="CELL DIVISION PROTEIN FTSX"/>
    <property type="match status" value="1"/>
</dbReference>
<dbReference type="Proteomes" id="UP001595617">
    <property type="component" value="Unassembled WGS sequence"/>
</dbReference>
<evidence type="ECO:0000259" key="15">
    <source>
        <dbReference type="Pfam" id="PF18075"/>
    </source>
</evidence>